<feature type="domain" description="Haemolysin-type calcium binding-related" evidence="5">
    <location>
        <begin position="595"/>
        <end position="638"/>
    </location>
</feature>
<feature type="domain" description="Haemolysin-type calcium binding-related" evidence="5">
    <location>
        <begin position="420"/>
        <end position="454"/>
    </location>
</feature>
<dbReference type="GO" id="GO:0005576">
    <property type="term" value="C:extracellular region"/>
    <property type="evidence" value="ECO:0007669"/>
    <property type="project" value="UniProtKB-SubCell"/>
</dbReference>
<comment type="caution">
    <text evidence="6">The sequence shown here is derived from an EMBL/GenBank/DDBJ whole genome shotgun (WGS) entry which is preliminary data.</text>
</comment>
<organism evidence="6 7">
    <name type="scientific">Methylovulum psychrotolerans</name>
    <dbReference type="NCBI Taxonomy" id="1704499"/>
    <lineage>
        <taxon>Bacteria</taxon>
        <taxon>Pseudomonadati</taxon>
        <taxon>Pseudomonadota</taxon>
        <taxon>Gammaproteobacteria</taxon>
        <taxon>Methylococcales</taxon>
        <taxon>Methylococcaceae</taxon>
        <taxon>Methylovulum</taxon>
    </lineage>
</organism>
<reference evidence="6 7" key="1">
    <citation type="submission" date="2017-11" db="EMBL/GenBank/DDBJ databases">
        <title>Draft Genome Sequence of Methylobacter psychrotolerans Sph1T, an Obligate Methanotroph from Low-Temperature Environments.</title>
        <authorList>
            <person name="Oshkin I.Y."/>
            <person name="Miroshnikov K."/>
            <person name="Belova S.E."/>
            <person name="Korzhenkov A."/>
            <person name="Toshchakov S.V."/>
            <person name="Dedysh S.N."/>
        </authorList>
    </citation>
    <scope>NUCLEOTIDE SEQUENCE [LARGE SCALE GENOMIC DNA]</scope>
    <source>
        <strain evidence="6 7">Sph1</strain>
    </source>
</reference>
<dbReference type="InterPro" id="IPR001343">
    <property type="entry name" value="Hemolysn_Ca-bd"/>
</dbReference>
<feature type="domain" description="Haemolysin-type calcium binding-related" evidence="5">
    <location>
        <begin position="912"/>
        <end position="950"/>
    </location>
</feature>
<keyword evidence="2" id="KW-0964">Secreted</keyword>
<evidence type="ECO:0000256" key="1">
    <source>
        <dbReference type="ARBA" id="ARBA00004613"/>
    </source>
</evidence>
<dbReference type="InterPro" id="IPR050557">
    <property type="entry name" value="RTX_toxin/Mannuronan_C5-epim"/>
</dbReference>
<gene>
    <name evidence="6" type="ORF">AADEFJLK_01841</name>
</gene>
<feature type="domain" description="Haemolysin-type calcium binding-related" evidence="5">
    <location>
        <begin position="270"/>
        <end position="308"/>
    </location>
</feature>
<evidence type="ECO:0000313" key="7">
    <source>
        <dbReference type="Proteomes" id="UP000237423"/>
    </source>
</evidence>
<comment type="subcellular location">
    <subcellularLocation>
        <location evidence="1">Secreted</location>
    </subcellularLocation>
</comment>
<dbReference type="PRINTS" id="PR00313">
    <property type="entry name" value="CABNDNGRPT"/>
</dbReference>
<protein>
    <submittedName>
        <fullName evidence="6">Calcium-binding protein</fullName>
    </submittedName>
</protein>
<name>A0A2S5CNG4_9GAMM</name>
<evidence type="ECO:0000313" key="6">
    <source>
        <dbReference type="EMBL" id="POZ52359.1"/>
    </source>
</evidence>
<evidence type="ECO:0000256" key="4">
    <source>
        <dbReference type="SAM" id="MobiDB-lite"/>
    </source>
</evidence>
<dbReference type="Gene3D" id="2.150.10.10">
    <property type="entry name" value="Serralysin-like metalloprotease, C-terminal"/>
    <property type="match status" value="9"/>
</dbReference>
<dbReference type="SUPFAM" id="SSF51120">
    <property type="entry name" value="beta-Roll"/>
    <property type="match status" value="9"/>
</dbReference>
<evidence type="ECO:0000259" key="5">
    <source>
        <dbReference type="Pfam" id="PF06594"/>
    </source>
</evidence>
<dbReference type="PANTHER" id="PTHR38340">
    <property type="entry name" value="S-LAYER PROTEIN"/>
    <property type="match status" value="1"/>
</dbReference>
<dbReference type="RefSeq" id="WP_146054549.1">
    <property type="nucleotide sequence ID" value="NZ_PGFZ01000003.1"/>
</dbReference>
<feature type="domain" description="Haemolysin-type calcium binding-related" evidence="5">
    <location>
        <begin position="756"/>
        <end position="793"/>
    </location>
</feature>
<dbReference type="InterPro" id="IPR018511">
    <property type="entry name" value="Hemolysin-typ_Ca-bd_CS"/>
</dbReference>
<evidence type="ECO:0000256" key="3">
    <source>
        <dbReference type="ARBA" id="ARBA00022837"/>
    </source>
</evidence>
<dbReference type="Pfam" id="PF06594">
    <property type="entry name" value="HCBP_related"/>
    <property type="match status" value="6"/>
</dbReference>
<dbReference type="InterPro" id="IPR011049">
    <property type="entry name" value="Serralysin-like_metalloprot_C"/>
</dbReference>
<sequence>MAIYNGDNGNNIYTGTSGDDIINGFGGNDNLVGGDGNDILTGGIGFDTLFGEAGNDVLNGGTDFNYLYGGMGNDTYLISKASLGASVLDDGGTDALKFTDLAATDITGVSRMDYSGSDLVLTYGVNSVLTIKSYFWSAYGSIEKFKFSDGTVWSWADIKAKIVQIPTSGNDDLSGYDDSNDTLNGLAGNDALHGYGGNDTLNGGQGNDFLEGGFGDDTYLIAKNDGQDTIADYGIVDSNGVPQKDNDAVQFSDVASTDISQVSRIDNGTDLLLAYPGGQLTVRDYFSEAKALIEQFRFSDGVVWGWADLKAHTLQTPTRGNDIIYGYYDGNNTLNGLAGNDTLISYGDNNTLNGGLGNDTLNGGYGNHNTYLIAKNDGQDTLADPNGNYTVKFTDMTAADITQVSRVGSSSASLLLKYGSNSQLTIQRYFVNPFALNDRTEHFQFSDGTVWGWEDIKAKTLPPATAGNDSLLGADGSDDTLNGLAGNDSLSGYGGNDSLIGGLGNDGLYGGDGNDTLDGGLGNDRLDGGDGNDTLNGGLGNDSLTGGLGDDTFLIAKNDGQDTLVDTGGNDTVQFTDMVAADISRVGRVGTYGTDLQLNYGNGGQLTVSFYYYAASITEDFRIEKIQFSDGVVWDWATVKTKVIQQTAGDDTIYGYSDSDDVLDGLAGNDTLMGFAGNDTLKGGAGNDYLSGGNGNDSLNGGQGNDHLSGDAGDDTYLIAKHDGQDTISDYGSGNVLKFTDVATTDLVRVSRVSYDLVLNYGGGNQVTVTDFYYAAPGIGQFQFSDGIVWDVAAVNAKVLQGTAWNDVLYGYAGQNNTLDGLAGNDRLLGDNGNDTLNGGAGNDTLNGGSGNDSLNGGTGNDTMDGGYGDDTYLIAKNDGQDIIFSYSGHDVVKFTDRVAADIASVSRVNNDLILGFGNSNSLVLSDYFYSNNYHQEQFQFSDGTLWAWADIEPKVLHATAGNDTLRGYDDSDDTLNGLAGNDVLLGGAGNDTLNGGDGNDALYGGYGDDVLNGGAGNDTMQGEYGDDTYWVDSALDSIYEYSNRGNDSVYSSVNFNLQTSDHYALENLILLTGAQTAIGNQLDNVLTGNAADNTLFGYVGNDTLNGNDGNDSLIGGAGDDTLNGGNGIDIAQYYGATAGVTIDLAITTAQDTGGEGVDTLSGIEVVNGSAYNDTLTGDANNNTLLGGAGNDVLDGGLGSDVLQGGLGQDTFVFGSALGAANKDTITDFNVADDTLRFNHSVFTALTGTGALTAAEFKIIGNGTVVDSTDHILYNTVSGGLFYDADGSGAGAAVLVALLGKGLAMTAADFMVV</sequence>
<evidence type="ECO:0000256" key="2">
    <source>
        <dbReference type="ARBA" id="ARBA00022525"/>
    </source>
</evidence>
<dbReference type="Proteomes" id="UP000237423">
    <property type="component" value="Unassembled WGS sequence"/>
</dbReference>
<feature type="domain" description="Haemolysin-type calcium binding-related" evidence="5">
    <location>
        <begin position="128"/>
        <end position="157"/>
    </location>
</feature>
<dbReference type="PROSITE" id="PS00330">
    <property type="entry name" value="HEMOLYSIN_CALCIUM"/>
    <property type="match status" value="18"/>
</dbReference>
<dbReference type="EMBL" id="PGFZ01000003">
    <property type="protein sequence ID" value="POZ52359.1"/>
    <property type="molecule type" value="Genomic_DNA"/>
</dbReference>
<dbReference type="GO" id="GO:0005509">
    <property type="term" value="F:calcium ion binding"/>
    <property type="evidence" value="ECO:0007669"/>
    <property type="project" value="InterPro"/>
</dbReference>
<dbReference type="InterPro" id="IPR010566">
    <property type="entry name" value="Haemolys_ca-bd"/>
</dbReference>
<keyword evidence="3" id="KW-0106">Calcium</keyword>
<dbReference type="Pfam" id="PF00353">
    <property type="entry name" value="HemolysinCabind"/>
    <property type="match status" value="14"/>
</dbReference>
<feature type="region of interest" description="Disordered" evidence="4">
    <location>
        <begin position="834"/>
        <end position="862"/>
    </location>
</feature>
<dbReference type="PANTHER" id="PTHR38340:SF1">
    <property type="entry name" value="S-LAYER PROTEIN"/>
    <property type="match status" value="1"/>
</dbReference>
<accession>A0A2S5CNG4</accession>
<proteinExistence type="predicted"/>